<evidence type="ECO:0000313" key="2">
    <source>
        <dbReference type="Proteomes" id="UP000510647"/>
    </source>
</evidence>
<keyword evidence="2" id="KW-1185">Reference proteome</keyword>
<name>A0A7H9HLM8_9SACH</name>
<protein>
    <recommendedName>
        <fullName evidence="3">Protein prenylyltransferase</fullName>
    </recommendedName>
</protein>
<dbReference type="OrthoDB" id="5358702at2759"/>
<dbReference type="SUPFAM" id="SSF48439">
    <property type="entry name" value="Protein prenylyltransferase"/>
    <property type="match status" value="1"/>
</dbReference>
<dbReference type="Gene3D" id="1.25.40.120">
    <property type="entry name" value="Protein prenylyltransferase"/>
    <property type="match status" value="1"/>
</dbReference>
<dbReference type="GO" id="GO:0004663">
    <property type="term" value="F:Rab geranylgeranyltransferase activity"/>
    <property type="evidence" value="ECO:0007669"/>
    <property type="project" value="TreeGrafter"/>
</dbReference>
<dbReference type="GO" id="GO:0005968">
    <property type="term" value="C:Rab-protein geranylgeranyltransferase complex"/>
    <property type="evidence" value="ECO:0007669"/>
    <property type="project" value="TreeGrafter"/>
</dbReference>
<accession>A0A7H9HLM8</accession>
<dbReference type="Proteomes" id="UP000510647">
    <property type="component" value="Chromosome 1"/>
</dbReference>
<dbReference type="EMBL" id="CP059267">
    <property type="protein sequence ID" value="QLQ78193.1"/>
    <property type="molecule type" value="Genomic_DNA"/>
</dbReference>
<dbReference type="AlphaFoldDB" id="A0A7H9HLM8"/>
<dbReference type="PANTHER" id="PTHR11129:SF8">
    <property type="entry name" value="PROTEIN ECM9"/>
    <property type="match status" value="1"/>
</dbReference>
<sequence length="364" mass="42644">MDNNAPLCKELYNILLLNPDAQEHRLTFGSNHSCGSERYLIKEDDYMRETFCPTSTLLSVFKESHDILAKCQYRISDYGAENLYFLTLGNLLAAPGNHTAFNLHEKLFIKNLKENTDIKFLLRNELLLIERFLTSTNNRLNKCSSLWYFYRKLVILARYHNCEKLSYSSTIIYSGSRHFSNYYCWATARWLYDIISAKEKASLLEAVSNFCFENVRDISSWTALSYMVCQQKRKLKNNYMDYKRLRKLLQLPEEDTSEPDWLHLEIEQYVAKIIKIIDSAAAEEWPPYLCLMEILKEMPGAADLSIFSTWHLDLRNFEEKYGTINLVRNHPVVPSNLCGNALLSRNARHYGLKKVFLLKVRNFN</sequence>
<proteinExistence type="predicted"/>
<gene>
    <name evidence="1" type="ORF">HG537_0A04400</name>
</gene>
<reference evidence="1 2" key="1">
    <citation type="submission" date="2020-06" db="EMBL/GenBank/DDBJ databases">
        <title>The yeast mating-type switching endonuclease HO is a domesticated member of an unorthodox homing genetic element family.</title>
        <authorList>
            <person name="Coughlan A.Y."/>
            <person name="Lombardi L."/>
            <person name="Braun-Galleani S."/>
            <person name="Martos A.R."/>
            <person name="Galeote V."/>
            <person name="Bigey F."/>
            <person name="Dequin S."/>
            <person name="Byrne K.P."/>
            <person name="Wolfe K.H."/>
        </authorList>
    </citation>
    <scope>NUCLEOTIDE SEQUENCE [LARGE SCALE GENOMIC DNA]</scope>
    <source>
        <strain evidence="1 2">CBS2947</strain>
    </source>
</reference>
<evidence type="ECO:0000313" key="1">
    <source>
        <dbReference type="EMBL" id="QLQ78193.1"/>
    </source>
</evidence>
<evidence type="ECO:0008006" key="3">
    <source>
        <dbReference type="Google" id="ProtNLM"/>
    </source>
</evidence>
<dbReference type="PANTHER" id="PTHR11129">
    <property type="entry name" value="PROTEIN FARNESYLTRANSFERASE ALPHA SUBUNIT/RAB GERANYLGERANYL TRANSFERASE ALPHA SUBUNIT"/>
    <property type="match status" value="1"/>
</dbReference>
<organism evidence="1 2">
    <name type="scientific">Torulaspora globosa</name>
    <dbReference type="NCBI Taxonomy" id="48254"/>
    <lineage>
        <taxon>Eukaryota</taxon>
        <taxon>Fungi</taxon>
        <taxon>Dikarya</taxon>
        <taxon>Ascomycota</taxon>
        <taxon>Saccharomycotina</taxon>
        <taxon>Saccharomycetes</taxon>
        <taxon>Saccharomycetales</taxon>
        <taxon>Saccharomycetaceae</taxon>
        <taxon>Torulaspora</taxon>
    </lineage>
</organism>